<keyword evidence="8" id="KW-0539">Nucleus</keyword>
<evidence type="ECO:0000256" key="4">
    <source>
        <dbReference type="ARBA" id="ARBA00012950"/>
    </source>
</evidence>
<dbReference type="InterPro" id="IPR039949">
    <property type="entry name" value="NAA40"/>
</dbReference>
<organism evidence="14">
    <name type="scientific">Oryza meridionalis</name>
    <dbReference type="NCBI Taxonomy" id="40149"/>
    <lineage>
        <taxon>Eukaryota</taxon>
        <taxon>Viridiplantae</taxon>
        <taxon>Streptophyta</taxon>
        <taxon>Embryophyta</taxon>
        <taxon>Tracheophyta</taxon>
        <taxon>Spermatophyta</taxon>
        <taxon>Magnoliopsida</taxon>
        <taxon>Liliopsida</taxon>
        <taxon>Poales</taxon>
        <taxon>Poaceae</taxon>
        <taxon>BOP clade</taxon>
        <taxon>Oryzoideae</taxon>
        <taxon>Oryzeae</taxon>
        <taxon>Oryzinae</taxon>
        <taxon>Oryza</taxon>
    </lineage>
</organism>
<dbReference type="Proteomes" id="UP000008021">
    <property type="component" value="Chromosome 2"/>
</dbReference>
<dbReference type="Gene3D" id="3.40.630.30">
    <property type="match status" value="1"/>
</dbReference>
<feature type="region of interest" description="Disordered" evidence="12">
    <location>
        <begin position="292"/>
        <end position="352"/>
    </location>
</feature>
<reference evidence="14" key="2">
    <citation type="submission" date="2018-05" db="EMBL/GenBank/DDBJ databases">
        <title>OmerRS3 (Oryza meridionalis Reference Sequence Version 3).</title>
        <authorList>
            <person name="Zhang J."/>
            <person name="Kudrna D."/>
            <person name="Lee S."/>
            <person name="Talag J."/>
            <person name="Welchert J."/>
            <person name="Wing R.A."/>
        </authorList>
    </citation>
    <scope>NUCLEOTIDE SEQUENCE [LARGE SCALE GENOMIC DNA]</scope>
    <source>
        <strain evidence="14">cv. OR44</strain>
    </source>
</reference>
<evidence type="ECO:0000259" key="13">
    <source>
        <dbReference type="Pfam" id="PF00583"/>
    </source>
</evidence>
<feature type="compositionally biased region" description="Gly residues" evidence="12">
    <location>
        <begin position="242"/>
        <end position="256"/>
    </location>
</feature>
<comment type="catalytic activity">
    <reaction evidence="10">
        <text>N-terminal L-seryl-[histone H2A] + acetyl-CoA = N-terminal N(alpha)-acetyl-L-seryl-[histone H2A] + CoA + H(+)</text>
        <dbReference type="Rhea" id="RHEA:50600"/>
        <dbReference type="Rhea" id="RHEA-COMP:12742"/>
        <dbReference type="Rhea" id="RHEA-COMP:12744"/>
        <dbReference type="ChEBI" id="CHEBI:15378"/>
        <dbReference type="ChEBI" id="CHEBI:57287"/>
        <dbReference type="ChEBI" id="CHEBI:57288"/>
        <dbReference type="ChEBI" id="CHEBI:64738"/>
        <dbReference type="ChEBI" id="CHEBI:83690"/>
        <dbReference type="EC" id="2.3.1.257"/>
    </reaction>
</comment>
<dbReference type="GO" id="GO:0005737">
    <property type="term" value="C:cytoplasm"/>
    <property type="evidence" value="ECO:0007669"/>
    <property type="project" value="UniProtKB-SubCell"/>
</dbReference>
<accession>A0A0E0CS31</accession>
<evidence type="ECO:0000313" key="15">
    <source>
        <dbReference type="Proteomes" id="UP000008021"/>
    </source>
</evidence>
<sequence>MATAEKKRPRSSGGGGGGVEKRPSRKQILGRKKAVEELIRKAVAVKDHLAQFPDFHKYQRNGLLVYLESGHGNQLPLPTRKYIQNLLKVNMEGQYGPEWPSEEKVKRREMVAPEARYIFMEPSAQGKGLGKFLMELIELIACKSQMGAVMLTVQKANNLAMAFYKKLRYVISSTSPSRVDPLCLQIGLEKNYKILCKAFESEAKSKLERAGKAAARSFFLLAAPSRRDVDGATPMRYPTAGRSGGGGAVWGGGGSGTPMAGSGAAARPGGPAARCGWGRRRRGRPVAARLPGCGPAAGSGTWQGGGHSGGAPPGSGVPAAGSDSPGWPGSLWLASPATGGRRRRGRCVRRRAAGRRGSGWRRRCLPPDLVDDRRWRLLPDGWLRCGGPDWDAGLHGGGGVVARRPCGGAAGVGRWSCRRIWGRARIQPHSTAITTDDDEGTPCGCLLISLELLPFLTAWSWGAPFARR</sequence>
<feature type="compositionally biased region" description="Low complexity" evidence="12">
    <location>
        <begin position="257"/>
        <end position="276"/>
    </location>
</feature>
<reference evidence="14" key="1">
    <citation type="submission" date="2015-04" db="UniProtKB">
        <authorList>
            <consortium name="EnsemblPlants"/>
        </authorList>
    </citation>
    <scope>IDENTIFICATION</scope>
</reference>
<feature type="domain" description="N-acetyltransferase" evidence="13">
    <location>
        <begin position="117"/>
        <end position="167"/>
    </location>
</feature>
<dbReference type="GO" id="GO:0043998">
    <property type="term" value="F:histone H2A acetyltransferase activity"/>
    <property type="evidence" value="ECO:0007669"/>
    <property type="project" value="InterPro"/>
</dbReference>
<keyword evidence="7" id="KW-0808">Transferase</keyword>
<proteinExistence type="inferred from homology"/>
<dbReference type="AlphaFoldDB" id="A0A0E0CS31"/>
<keyword evidence="15" id="KW-1185">Reference proteome</keyword>
<feature type="region of interest" description="Disordered" evidence="12">
    <location>
        <begin position="1"/>
        <end position="27"/>
    </location>
</feature>
<dbReference type="SUPFAM" id="SSF55729">
    <property type="entry name" value="Acyl-CoA N-acyltransferases (Nat)"/>
    <property type="match status" value="1"/>
</dbReference>
<dbReference type="Pfam" id="PF00583">
    <property type="entry name" value="Acetyltransf_1"/>
    <property type="match status" value="1"/>
</dbReference>
<comment type="subcellular location">
    <subcellularLocation>
        <location evidence="2">Cytoplasm</location>
    </subcellularLocation>
    <subcellularLocation>
        <location evidence="1">Nucleus</location>
    </subcellularLocation>
</comment>
<evidence type="ECO:0000256" key="5">
    <source>
        <dbReference type="ARBA" id="ARBA00015043"/>
    </source>
</evidence>
<feature type="compositionally biased region" description="Low complexity" evidence="12">
    <location>
        <begin position="314"/>
        <end position="326"/>
    </location>
</feature>
<name>A0A0E0CS31_9ORYZ</name>
<keyword evidence="9" id="KW-0012">Acyltransferase</keyword>
<evidence type="ECO:0000256" key="1">
    <source>
        <dbReference type="ARBA" id="ARBA00004123"/>
    </source>
</evidence>
<evidence type="ECO:0000256" key="9">
    <source>
        <dbReference type="ARBA" id="ARBA00023315"/>
    </source>
</evidence>
<comment type="catalytic activity">
    <reaction evidence="11">
        <text>N-terminal L-seryl-[histone H4] + acetyl-CoA = N-terminal N(alpha)-acetyl-L-seryl-[histone H4] + CoA + H(+)</text>
        <dbReference type="Rhea" id="RHEA:50596"/>
        <dbReference type="Rhea" id="RHEA-COMP:12740"/>
        <dbReference type="Rhea" id="RHEA-COMP:12743"/>
        <dbReference type="ChEBI" id="CHEBI:15378"/>
        <dbReference type="ChEBI" id="CHEBI:57287"/>
        <dbReference type="ChEBI" id="CHEBI:57288"/>
        <dbReference type="ChEBI" id="CHEBI:64738"/>
        <dbReference type="ChEBI" id="CHEBI:83690"/>
        <dbReference type="EC" id="2.3.1.257"/>
    </reaction>
</comment>
<evidence type="ECO:0000256" key="11">
    <source>
        <dbReference type="ARBA" id="ARBA00049524"/>
    </source>
</evidence>
<dbReference type="InterPro" id="IPR000182">
    <property type="entry name" value="GNAT_dom"/>
</dbReference>
<evidence type="ECO:0000256" key="3">
    <source>
        <dbReference type="ARBA" id="ARBA00008870"/>
    </source>
</evidence>
<dbReference type="GO" id="GO:1990189">
    <property type="term" value="F:protein N-terminal-serine acetyltransferase activity"/>
    <property type="evidence" value="ECO:0007669"/>
    <property type="project" value="UniProtKB-EC"/>
</dbReference>
<protein>
    <recommendedName>
        <fullName evidence="5">N-alpha-acetyltransferase 40</fullName>
        <ecNumber evidence="4">2.3.1.257</ecNumber>
    </recommendedName>
</protein>
<feature type="region of interest" description="Disordered" evidence="12">
    <location>
        <begin position="237"/>
        <end position="280"/>
    </location>
</feature>
<evidence type="ECO:0000256" key="7">
    <source>
        <dbReference type="ARBA" id="ARBA00022679"/>
    </source>
</evidence>
<dbReference type="InterPro" id="IPR016181">
    <property type="entry name" value="Acyl_CoA_acyltransferase"/>
</dbReference>
<dbReference type="PANTHER" id="PTHR20531:SF1">
    <property type="entry name" value="N-ALPHA-ACETYLTRANSFERASE 40"/>
    <property type="match status" value="1"/>
</dbReference>
<evidence type="ECO:0000256" key="8">
    <source>
        <dbReference type="ARBA" id="ARBA00023242"/>
    </source>
</evidence>
<evidence type="ECO:0000256" key="12">
    <source>
        <dbReference type="SAM" id="MobiDB-lite"/>
    </source>
</evidence>
<dbReference type="GO" id="GO:0005634">
    <property type="term" value="C:nucleus"/>
    <property type="evidence" value="ECO:0007669"/>
    <property type="project" value="UniProtKB-SubCell"/>
</dbReference>
<evidence type="ECO:0000256" key="2">
    <source>
        <dbReference type="ARBA" id="ARBA00004496"/>
    </source>
</evidence>
<feature type="compositionally biased region" description="Gly residues" evidence="12">
    <location>
        <begin position="295"/>
        <end position="313"/>
    </location>
</feature>
<dbReference type="EnsemblPlants" id="OMERI02G32500.1">
    <property type="protein sequence ID" value="OMERI02G32500.1"/>
    <property type="gene ID" value="OMERI02G32500"/>
</dbReference>
<dbReference type="GO" id="GO:0010485">
    <property type="term" value="F:histone H4 acetyltransferase activity"/>
    <property type="evidence" value="ECO:0007669"/>
    <property type="project" value="InterPro"/>
</dbReference>
<dbReference type="EC" id="2.3.1.257" evidence="4"/>
<comment type="similarity">
    <text evidence="3">Belongs to the acetyltransferase family. NAA40 subfamily.</text>
</comment>
<evidence type="ECO:0000313" key="14">
    <source>
        <dbReference type="EnsemblPlants" id="OMERI02G32500.1"/>
    </source>
</evidence>
<keyword evidence="6" id="KW-0963">Cytoplasm</keyword>
<dbReference type="Gramene" id="OMERI02G32500.1">
    <property type="protein sequence ID" value="OMERI02G32500.1"/>
    <property type="gene ID" value="OMERI02G32500"/>
</dbReference>
<evidence type="ECO:0000256" key="6">
    <source>
        <dbReference type="ARBA" id="ARBA00022490"/>
    </source>
</evidence>
<dbReference type="PANTHER" id="PTHR20531">
    <property type="entry name" value="N-ALPHA-ACETYLTRANSFERASE 40"/>
    <property type="match status" value="1"/>
</dbReference>
<evidence type="ECO:0000256" key="10">
    <source>
        <dbReference type="ARBA" id="ARBA00047821"/>
    </source>
</evidence>
<feature type="compositionally biased region" description="Basic residues" evidence="12">
    <location>
        <begin position="340"/>
        <end position="352"/>
    </location>
</feature>